<evidence type="ECO:0000256" key="2">
    <source>
        <dbReference type="SAM" id="MobiDB-lite"/>
    </source>
</evidence>
<evidence type="ECO:0000313" key="3">
    <source>
        <dbReference type="EMBL" id="KAG5414830.1"/>
    </source>
</evidence>
<reference evidence="3 4" key="1">
    <citation type="submission" date="2021-03" db="EMBL/GenBank/DDBJ databases">
        <authorList>
            <person name="King G.J."/>
            <person name="Bancroft I."/>
            <person name="Baten A."/>
            <person name="Bloomfield J."/>
            <person name="Borpatragohain P."/>
            <person name="He Z."/>
            <person name="Irish N."/>
            <person name="Irwin J."/>
            <person name="Liu K."/>
            <person name="Mauleon R.P."/>
            <person name="Moore J."/>
            <person name="Morris R."/>
            <person name="Ostergaard L."/>
            <person name="Wang B."/>
            <person name="Wells R."/>
        </authorList>
    </citation>
    <scope>NUCLEOTIDE SEQUENCE [LARGE SCALE GENOMIC DNA]</scope>
    <source>
        <strain evidence="3">R-o-18</strain>
        <tissue evidence="3">Leaf</tissue>
    </source>
</reference>
<feature type="region of interest" description="Disordered" evidence="2">
    <location>
        <begin position="60"/>
        <end position="92"/>
    </location>
</feature>
<feature type="compositionally biased region" description="Basic and acidic residues" evidence="2">
    <location>
        <begin position="145"/>
        <end position="154"/>
    </location>
</feature>
<comment type="caution">
    <text evidence="3">The sequence shown here is derived from an EMBL/GenBank/DDBJ whole genome shotgun (WGS) entry which is preliminary data.</text>
</comment>
<name>A0ABQ7NVH0_BRACM</name>
<gene>
    <name evidence="3" type="primary">A01p037050.1_BraROA</name>
    <name evidence="3" type="ORF">IGI04_002397</name>
</gene>
<feature type="coiled-coil region" evidence="1">
    <location>
        <begin position="9"/>
        <end position="36"/>
    </location>
</feature>
<feature type="compositionally biased region" description="Polar residues" evidence="2">
    <location>
        <begin position="271"/>
        <end position="282"/>
    </location>
</feature>
<feature type="compositionally biased region" description="Low complexity" evidence="2">
    <location>
        <begin position="60"/>
        <end position="79"/>
    </location>
</feature>
<feature type="region of interest" description="Disordered" evidence="2">
    <location>
        <begin position="263"/>
        <end position="282"/>
    </location>
</feature>
<dbReference type="EMBL" id="JADBGQ010000001">
    <property type="protein sequence ID" value="KAG5414830.1"/>
    <property type="molecule type" value="Genomic_DNA"/>
</dbReference>
<keyword evidence="4" id="KW-1185">Reference proteome</keyword>
<feature type="compositionally biased region" description="Polar residues" evidence="2">
    <location>
        <begin position="169"/>
        <end position="178"/>
    </location>
</feature>
<protein>
    <submittedName>
        <fullName evidence="3">Uncharacterized protein</fullName>
    </submittedName>
</protein>
<keyword evidence="1" id="KW-0175">Coiled coil</keyword>
<evidence type="ECO:0000313" key="4">
    <source>
        <dbReference type="Proteomes" id="UP000823674"/>
    </source>
</evidence>
<feature type="region of interest" description="Disordered" evidence="2">
    <location>
        <begin position="118"/>
        <end position="182"/>
    </location>
</feature>
<accession>A0ABQ7NVH0</accession>
<sequence>MAVDEHDELPKATQREAELQRQIDDLQGQVTGLHRAWEDINPELSLEFQILKEKLDEHLSNWSRAPRSSASSNRSILPSETRTKPLTQHATRSVDSGLRFAPCRLWKYLTLGHSRISQLQRREEKHLRDKNAKNAQTYDGEDSDSEPKPDKEASDGAARAEPARDSKNQNRGGYQNQPIEKEEGMVVSTWPDISHLSVSRPELINETRKTLISQWTWISLNYHTSSNQNTRITTIKYKKSKREQSRSYSEFAYERLQQGISLGSRAVDEIPSSSNPKTAKPN</sequence>
<organism evidence="3 4">
    <name type="scientific">Brassica rapa subsp. trilocularis</name>
    <dbReference type="NCBI Taxonomy" id="1813537"/>
    <lineage>
        <taxon>Eukaryota</taxon>
        <taxon>Viridiplantae</taxon>
        <taxon>Streptophyta</taxon>
        <taxon>Embryophyta</taxon>
        <taxon>Tracheophyta</taxon>
        <taxon>Spermatophyta</taxon>
        <taxon>Magnoliopsida</taxon>
        <taxon>eudicotyledons</taxon>
        <taxon>Gunneridae</taxon>
        <taxon>Pentapetalae</taxon>
        <taxon>rosids</taxon>
        <taxon>malvids</taxon>
        <taxon>Brassicales</taxon>
        <taxon>Brassicaceae</taxon>
        <taxon>Brassiceae</taxon>
        <taxon>Brassica</taxon>
    </lineage>
</organism>
<evidence type="ECO:0000256" key="1">
    <source>
        <dbReference type="SAM" id="Coils"/>
    </source>
</evidence>
<proteinExistence type="predicted"/>
<feature type="compositionally biased region" description="Basic and acidic residues" evidence="2">
    <location>
        <begin position="120"/>
        <end position="132"/>
    </location>
</feature>
<dbReference type="Proteomes" id="UP000823674">
    <property type="component" value="Chromosome A01"/>
</dbReference>